<dbReference type="eggNOG" id="COG1742">
    <property type="taxonomic scope" value="Bacteria"/>
</dbReference>
<dbReference type="EMBL" id="CP001157">
    <property type="protein sequence ID" value="ACO78769.1"/>
    <property type="molecule type" value="Genomic_DNA"/>
</dbReference>
<dbReference type="Proteomes" id="UP000002424">
    <property type="component" value="Chromosome"/>
</dbReference>
<feature type="transmembrane region" description="Helical" evidence="5">
    <location>
        <begin position="174"/>
        <end position="192"/>
    </location>
</feature>
<gene>
    <name evidence="6" type="ordered locus">Avin_25900</name>
</gene>
<dbReference type="GO" id="GO:0005886">
    <property type="term" value="C:plasma membrane"/>
    <property type="evidence" value="ECO:0007669"/>
    <property type="project" value="UniProtKB-SubCell"/>
</dbReference>
<keyword evidence="1 5" id="KW-1003">Cell membrane</keyword>
<evidence type="ECO:0000256" key="4">
    <source>
        <dbReference type="ARBA" id="ARBA00023136"/>
    </source>
</evidence>
<keyword evidence="7" id="KW-1185">Reference proteome</keyword>
<keyword evidence="5" id="KW-0997">Cell inner membrane</keyword>
<dbReference type="NCBIfam" id="NF002586">
    <property type="entry name" value="PRK02237.1"/>
    <property type="match status" value="1"/>
</dbReference>
<dbReference type="OrthoDB" id="123240at2"/>
<dbReference type="STRING" id="322710.Avin_25900"/>
<dbReference type="KEGG" id="avn:Avin_25900"/>
<comment type="similarity">
    <text evidence="5">Belongs to the UPF0060 family.</text>
</comment>
<keyword evidence="2 5" id="KW-0812">Transmembrane</keyword>
<evidence type="ECO:0000313" key="6">
    <source>
        <dbReference type="EMBL" id="ACO78769.1"/>
    </source>
</evidence>
<feature type="transmembrane region" description="Helical" evidence="5">
    <location>
        <begin position="150"/>
        <end position="167"/>
    </location>
</feature>
<dbReference type="HAMAP" id="MF_00010">
    <property type="entry name" value="UPF0060"/>
    <property type="match status" value="1"/>
</dbReference>
<comment type="subcellular location">
    <subcellularLocation>
        <location evidence="5">Cell inner membrane</location>
        <topology evidence="5">Multi-pass membrane protein</topology>
    </subcellularLocation>
</comment>
<name>C1DJK0_AZOVD</name>
<evidence type="ECO:0000313" key="7">
    <source>
        <dbReference type="Proteomes" id="UP000002424"/>
    </source>
</evidence>
<evidence type="ECO:0000256" key="3">
    <source>
        <dbReference type="ARBA" id="ARBA00022989"/>
    </source>
</evidence>
<dbReference type="Pfam" id="PF02694">
    <property type="entry name" value="UPF0060"/>
    <property type="match status" value="1"/>
</dbReference>
<evidence type="ECO:0000256" key="1">
    <source>
        <dbReference type="ARBA" id="ARBA00022475"/>
    </source>
</evidence>
<keyword evidence="4 5" id="KW-0472">Membrane</keyword>
<proteinExistence type="inferred from homology"/>
<sequence length="222" mass="23880">MPIALAPAGEPRLNRADELPALCAVRGIEWFHLPMADEQGPLDDFDSAWMQRHLAPFVEGRRIAIRFRGGSGCTGTSAAHPDRPCADAIACCRRRAPGPSGACALNRTVRPVGDGRHVMLKTLALFVLTALAEILGCHLPWLWLREGRSAWLPPPGALCLALFAWLLSAAGRVYAAYGGVYICVALLWLWLVDGIRPTVWDLFGGGVALAGMAIIVLAPRSP</sequence>
<feature type="transmembrane region" description="Helical" evidence="5">
    <location>
        <begin position="198"/>
        <end position="218"/>
    </location>
</feature>
<feature type="transmembrane region" description="Helical" evidence="5">
    <location>
        <begin position="123"/>
        <end position="144"/>
    </location>
</feature>
<evidence type="ECO:0000256" key="5">
    <source>
        <dbReference type="HAMAP-Rule" id="MF_00010"/>
    </source>
</evidence>
<dbReference type="InterPro" id="IPR003844">
    <property type="entry name" value="UPF0060"/>
</dbReference>
<dbReference type="PANTHER" id="PTHR36116">
    <property type="entry name" value="UPF0060 MEMBRANE PROTEIN YNFA"/>
    <property type="match status" value="1"/>
</dbReference>
<dbReference type="SUPFAM" id="SSF103481">
    <property type="entry name" value="Multidrug resistance efflux transporter EmrE"/>
    <property type="match status" value="1"/>
</dbReference>
<dbReference type="AlphaFoldDB" id="C1DJK0"/>
<organism evidence="6 7">
    <name type="scientific">Azotobacter vinelandii (strain DJ / ATCC BAA-1303)</name>
    <dbReference type="NCBI Taxonomy" id="322710"/>
    <lineage>
        <taxon>Bacteria</taxon>
        <taxon>Pseudomonadati</taxon>
        <taxon>Pseudomonadota</taxon>
        <taxon>Gammaproteobacteria</taxon>
        <taxon>Pseudomonadales</taxon>
        <taxon>Pseudomonadaceae</taxon>
        <taxon>Azotobacter</taxon>
    </lineage>
</organism>
<dbReference type="InterPro" id="IPR037185">
    <property type="entry name" value="EmrE-like"/>
</dbReference>
<dbReference type="HOGENOM" id="CLU_1243240_0_0_6"/>
<dbReference type="PANTHER" id="PTHR36116:SF1">
    <property type="entry name" value="UPF0060 MEMBRANE PROTEIN YNFA"/>
    <property type="match status" value="1"/>
</dbReference>
<accession>C1DJK0</accession>
<dbReference type="EnsemblBacteria" id="ACO78769">
    <property type="protein sequence ID" value="ACO78769"/>
    <property type="gene ID" value="Avin_25900"/>
</dbReference>
<evidence type="ECO:0000256" key="2">
    <source>
        <dbReference type="ARBA" id="ARBA00022692"/>
    </source>
</evidence>
<keyword evidence="3 5" id="KW-1133">Transmembrane helix</keyword>
<reference evidence="6 7" key="1">
    <citation type="journal article" date="2009" name="J. Bacteriol.">
        <title>Genome sequence of Azotobacter vinelandii, an obligate aerobe specialized to support diverse anaerobic metabolic processes.</title>
        <authorList>
            <person name="Setubal J.C."/>
            <person name="dos Santos P."/>
            <person name="Goldman B.S."/>
            <person name="Ertesvag H."/>
            <person name="Espin G."/>
            <person name="Rubio L.M."/>
            <person name="Valla S."/>
            <person name="Almeida N.F."/>
            <person name="Balasubramanian D."/>
            <person name="Cromes L."/>
            <person name="Curatti L."/>
            <person name="Du Z."/>
            <person name="Godsy E."/>
            <person name="Goodner B."/>
            <person name="Hellner-Burris K."/>
            <person name="Hernandez J.A."/>
            <person name="Houmiel K."/>
            <person name="Imperial J."/>
            <person name="Kennedy C."/>
            <person name="Larson T.J."/>
            <person name="Latreille P."/>
            <person name="Ligon L.S."/>
            <person name="Lu J."/>
            <person name="Maerk M."/>
            <person name="Miller N.M."/>
            <person name="Norton S."/>
            <person name="O'Carroll I.P."/>
            <person name="Paulsen I."/>
            <person name="Raulfs E.C."/>
            <person name="Roemer R."/>
            <person name="Rosser J."/>
            <person name="Segura D."/>
            <person name="Slater S."/>
            <person name="Stricklin S.L."/>
            <person name="Studholme D.J."/>
            <person name="Sun J."/>
            <person name="Viana C.J."/>
            <person name="Wallin E."/>
            <person name="Wang B."/>
            <person name="Wheeler C."/>
            <person name="Zhu H."/>
            <person name="Dean D.R."/>
            <person name="Dixon R."/>
            <person name="Wood D."/>
        </authorList>
    </citation>
    <scope>NUCLEOTIDE SEQUENCE [LARGE SCALE GENOMIC DNA]</scope>
    <source>
        <strain evidence="7">DJ / ATCC BAA-1303</strain>
    </source>
</reference>
<protein>
    <submittedName>
        <fullName evidence="6">Uncharacterized protein</fullName>
    </submittedName>
</protein>